<evidence type="ECO:0000256" key="5">
    <source>
        <dbReference type="ARBA" id="ARBA00022491"/>
    </source>
</evidence>
<feature type="region of interest" description="Disordered" evidence="21">
    <location>
        <begin position="358"/>
        <end position="397"/>
    </location>
</feature>
<keyword evidence="12" id="KW-0223">Dioxygenase</keyword>
<evidence type="ECO:0000256" key="15">
    <source>
        <dbReference type="ARBA" id="ARBA00023015"/>
    </source>
</evidence>
<evidence type="ECO:0000313" key="25">
    <source>
        <dbReference type="Ensembl" id="ENSSTUP00000047639.1"/>
    </source>
</evidence>
<evidence type="ECO:0000313" key="26">
    <source>
        <dbReference type="Proteomes" id="UP000472277"/>
    </source>
</evidence>
<evidence type="ECO:0000256" key="3">
    <source>
        <dbReference type="ARBA" id="ARBA00008037"/>
    </source>
</evidence>
<dbReference type="SUPFAM" id="SSF51197">
    <property type="entry name" value="Clavaminate synthase-like"/>
    <property type="match status" value="1"/>
</dbReference>
<feature type="compositionally biased region" description="Polar residues" evidence="21">
    <location>
        <begin position="630"/>
        <end position="644"/>
    </location>
</feature>
<keyword evidence="5" id="KW-0678">Repressor</keyword>
<dbReference type="InterPro" id="IPR011011">
    <property type="entry name" value="Znf_FYVE_PHD"/>
</dbReference>
<evidence type="ECO:0000256" key="19">
    <source>
        <dbReference type="ARBA" id="ARBA00047915"/>
    </source>
</evidence>
<feature type="compositionally biased region" description="Basic residues" evidence="21">
    <location>
        <begin position="8"/>
        <end position="18"/>
    </location>
</feature>
<sequence>MEDQNPRYSKRLRTGTRRRYQDDGISDDEIEGKRTFDLDEKLQSDRFNSYLVKHMDGKDFTFEYIQREGLRDPIVFEKKDGLGLEMPDSDFSVSDVKLFVGSRRMVDVMDVTTQKGIEMSMAQWRRYYETPPSERDKLYNVISLEFSHTKLENLVKRPASVDLIDWVDNMWPRHLKERQRDSTNSIIEMQYPKVQKYCLMSVQGCFTDFHVDFGGTSVWYHILRGGKVFWLIPPTPQNLELYENWVLSGKQGDIFLGDKAQDCQRIELKQGYTFMIPSGWIHAVYTPEDTLVFGGNFLHSFNIPMQLNIYNIEDRTRVPAKFRYPFYYEMCWYVLERYLYCLTNTSHLTPDFQKHSLGVEEKKEGDDDEEEKEEESETKVKMEESEDDSFPLPGATKPEVRVNLTPLELEGLWNLLGKLEELPAHKKCVPAGIRNAPALLHDIRALLEEHCNDDPKLSYTGKPIVKWPKRPSWYQPPPPSVVYRPRLAMPHKAVVPRRAKPTSISALRRRRVRCKHCAACQRKECGECNFCKDMRRFGGPGRMKKGCMMRQCLAPGLPNSAVCALCGAGQGKQECSDASPSSTTLMECSNCAQIAHPDCIKVPGVGRINKDLPSCWECPKCYQGKEGPSSEDSTASTGSLSTSNHVHREGLGDGEAGGGMRKGRRGRPPLTSSLSQRRAPPPSQRLLLQQQQNRKRAGALELRLRKRVRERERGELLECFLILVRGLLAPAGRGEGHRERGSGRGVRLRGAAAGRGRRGQRHGGERENGVRTRRNKENRPQRRGSGAAKEDEEESEESNQNGEEMDEDGREGGQAQTEPPVLVVSDLSDDLMKGSYLTVTLQPSRAKRDPGAIVPKLEAAVAPRPAPPGQSCIQRKNLARPPLRNHAPDPYAAPSHSDTHTHTRGSSTHTRGSHPDERRMRPGRPERTDNSASSSSPVPLRLPLSALQDGGREVANGGSEPGCEREVWVSVFRYLTRTELCVCMAVCKNWHKWSLDKRLWMRIDLSVSKSISPQALSGIIKRQPVTLDLSWTSISKKQLTWLINRLPGLKDLMLSGCSWSSISALSSPSCPLLRTLDLRWADGIKDGQIRDLLNPPGCDNRSQLRNMQSFRLAGLEISDCTLRLVIRHMPLLTRLDLSHCGGLTDQSINLLTAVGSSTRNTLTELNLGGCSKLTDSCLRYLRRLSCLSLLDLRECKGVSRKACEAFISELSVNTLYCLSEDKLIQRIS</sequence>
<feature type="domain" description="JmjC" evidence="24">
    <location>
        <begin position="146"/>
        <end position="314"/>
    </location>
</feature>
<dbReference type="PROSITE" id="PS51184">
    <property type="entry name" value="JMJC"/>
    <property type="match status" value="1"/>
</dbReference>
<feature type="compositionally biased region" description="Low complexity" evidence="21">
    <location>
        <begin position="931"/>
        <end position="943"/>
    </location>
</feature>
<evidence type="ECO:0000256" key="20">
    <source>
        <dbReference type="PROSITE-ProRule" id="PRU00509"/>
    </source>
</evidence>
<keyword evidence="15" id="KW-0805">Transcription regulation</keyword>
<dbReference type="CDD" id="cd22181">
    <property type="entry name" value="F-box_FBXL11"/>
    <property type="match status" value="1"/>
</dbReference>
<gene>
    <name evidence="25" type="primary">KDM2A</name>
    <name evidence="25" type="synonym">kdm2ab</name>
</gene>
<feature type="compositionally biased region" description="Acidic residues" evidence="21">
    <location>
        <begin position="790"/>
        <end position="809"/>
    </location>
</feature>
<keyword evidence="18" id="KW-0539">Nucleus</keyword>
<comment type="cofactor">
    <cofactor evidence="1">
        <name>Fe(2+)</name>
        <dbReference type="ChEBI" id="CHEBI:29033"/>
    </cofactor>
</comment>
<comment type="subcellular location">
    <subcellularLocation>
        <location evidence="2">Nucleus</location>
    </subcellularLocation>
</comment>
<dbReference type="PROSITE" id="PS50016">
    <property type="entry name" value="ZF_PHD_2"/>
    <property type="match status" value="1"/>
</dbReference>
<feature type="domain" description="CXXC-type" evidence="23">
    <location>
        <begin position="505"/>
        <end position="553"/>
    </location>
</feature>
<feature type="region of interest" description="Disordered" evidence="21">
    <location>
        <begin position="732"/>
        <end position="819"/>
    </location>
</feature>
<feature type="compositionally biased region" description="Basic and acidic residues" evidence="21">
    <location>
        <begin position="913"/>
        <end position="929"/>
    </location>
</feature>
<dbReference type="Pfam" id="PF02008">
    <property type="entry name" value="zf-CXXC"/>
    <property type="match status" value="1"/>
</dbReference>
<keyword evidence="7" id="KW-0479">Metal-binding</keyword>
<dbReference type="AlphaFoldDB" id="A0A673ZK61"/>
<feature type="region of interest" description="Disordered" evidence="21">
    <location>
        <begin position="624"/>
        <end position="696"/>
    </location>
</feature>
<evidence type="ECO:0000256" key="8">
    <source>
        <dbReference type="ARBA" id="ARBA00022737"/>
    </source>
</evidence>
<dbReference type="InterPro" id="IPR013083">
    <property type="entry name" value="Znf_RING/FYVE/PHD"/>
</dbReference>
<dbReference type="Ensembl" id="ENSSTUT00000049681.1">
    <property type="protein sequence ID" value="ENSSTUP00000047639.1"/>
    <property type="gene ID" value="ENSSTUG00000017720.1"/>
</dbReference>
<evidence type="ECO:0000259" key="24">
    <source>
        <dbReference type="PROSITE" id="PS51184"/>
    </source>
</evidence>
<keyword evidence="11" id="KW-0156">Chromatin regulator</keyword>
<feature type="region of interest" description="Disordered" evidence="21">
    <location>
        <begin position="1"/>
        <end position="26"/>
    </location>
</feature>
<keyword evidence="13" id="KW-0560">Oxidoreductase</keyword>
<dbReference type="Gene3D" id="3.80.10.10">
    <property type="entry name" value="Ribonuclease Inhibitor"/>
    <property type="match status" value="1"/>
</dbReference>
<evidence type="ECO:0000256" key="14">
    <source>
        <dbReference type="ARBA" id="ARBA00023004"/>
    </source>
</evidence>
<dbReference type="Pfam" id="PF12937">
    <property type="entry name" value="F-box-like"/>
    <property type="match status" value="1"/>
</dbReference>
<evidence type="ECO:0000259" key="23">
    <source>
        <dbReference type="PROSITE" id="PS51058"/>
    </source>
</evidence>
<keyword evidence="10" id="KW-0862">Zinc</keyword>
<accession>A0A673ZK61</accession>
<comment type="similarity">
    <text evidence="3">Belongs to the JHDM1 histone demethylase family.</text>
</comment>
<dbReference type="InterPro" id="IPR001810">
    <property type="entry name" value="F-box_dom"/>
</dbReference>
<evidence type="ECO:0000256" key="21">
    <source>
        <dbReference type="SAM" id="MobiDB-lite"/>
    </source>
</evidence>
<keyword evidence="26" id="KW-1185">Reference proteome</keyword>
<dbReference type="GO" id="GO:0140680">
    <property type="term" value="F:histone H3K36me/H3K36me2 demethylase activity"/>
    <property type="evidence" value="ECO:0007669"/>
    <property type="project" value="UniProtKB-EC"/>
</dbReference>
<dbReference type="GeneTree" id="ENSGT00940000155484"/>
<dbReference type="FunFam" id="3.80.10.10:FF:000011">
    <property type="entry name" value="Lysine-specific demethylase 2B isoform X1"/>
    <property type="match status" value="1"/>
</dbReference>
<feature type="region of interest" description="Disordered" evidence="21">
    <location>
        <begin position="880"/>
        <end position="943"/>
    </location>
</feature>
<dbReference type="PROSITE" id="PS51058">
    <property type="entry name" value="ZF_CXXC"/>
    <property type="match status" value="1"/>
</dbReference>
<evidence type="ECO:0000256" key="9">
    <source>
        <dbReference type="ARBA" id="ARBA00022771"/>
    </source>
</evidence>
<dbReference type="Pfam" id="PF17811">
    <property type="entry name" value="JHD"/>
    <property type="match status" value="1"/>
</dbReference>
<evidence type="ECO:0000256" key="17">
    <source>
        <dbReference type="ARBA" id="ARBA00023163"/>
    </source>
</evidence>
<dbReference type="Proteomes" id="UP000472277">
    <property type="component" value="Chromosome 3"/>
</dbReference>
<keyword evidence="16" id="KW-0238">DNA-binding</keyword>
<dbReference type="InterPro" id="IPR003347">
    <property type="entry name" value="JmjC_dom"/>
</dbReference>
<keyword evidence="9 20" id="KW-0863">Zinc-finger</keyword>
<dbReference type="FunFam" id="2.60.120.650:FF:000005">
    <property type="entry name" value="lysine-specific demethylase 2A isoform X1"/>
    <property type="match status" value="1"/>
</dbReference>
<comment type="catalytic activity">
    <reaction evidence="19">
        <text>N(6),N(6)-dimethyl-L-lysyl(36)-[histone H3] + 2 2-oxoglutarate + 2 O2 = L-lysyl(36)-[histone H3] + 2 formaldehyde + 2 succinate + 2 CO2</text>
        <dbReference type="Rhea" id="RHEA:42032"/>
        <dbReference type="Rhea" id="RHEA-COMP:9785"/>
        <dbReference type="Rhea" id="RHEA-COMP:9787"/>
        <dbReference type="ChEBI" id="CHEBI:15379"/>
        <dbReference type="ChEBI" id="CHEBI:16526"/>
        <dbReference type="ChEBI" id="CHEBI:16810"/>
        <dbReference type="ChEBI" id="CHEBI:16842"/>
        <dbReference type="ChEBI" id="CHEBI:29969"/>
        <dbReference type="ChEBI" id="CHEBI:30031"/>
        <dbReference type="ChEBI" id="CHEBI:61976"/>
        <dbReference type="EC" id="1.14.11.27"/>
    </reaction>
</comment>
<organism evidence="25 26">
    <name type="scientific">Salmo trutta</name>
    <name type="common">Brown trout</name>
    <dbReference type="NCBI Taxonomy" id="8032"/>
    <lineage>
        <taxon>Eukaryota</taxon>
        <taxon>Metazoa</taxon>
        <taxon>Chordata</taxon>
        <taxon>Craniata</taxon>
        <taxon>Vertebrata</taxon>
        <taxon>Euteleostomi</taxon>
        <taxon>Actinopterygii</taxon>
        <taxon>Neopterygii</taxon>
        <taxon>Teleostei</taxon>
        <taxon>Protacanthopterygii</taxon>
        <taxon>Salmoniformes</taxon>
        <taxon>Salmonidae</taxon>
        <taxon>Salmoninae</taxon>
        <taxon>Salmo</taxon>
    </lineage>
</organism>
<dbReference type="SUPFAM" id="SSF57903">
    <property type="entry name" value="FYVE/PHD zinc finger"/>
    <property type="match status" value="1"/>
</dbReference>
<keyword evidence="6" id="KW-0433">Leucine-rich repeat</keyword>
<dbReference type="SMART" id="SM00558">
    <property type="entry name" value="JmjC"/>
    <property type="match status" value="1"/>
</dbReference>
<dbReference type="Gene3D" id="1.20.58.1360">
    <property type="match status" value="1"/>
</dbReference>
<evidence type="ECO:0000256" key="7">
    <source>
        <dbReference type="ARBA" id="ARBA00022723"/>
    </source>
</evidence>
<dbReference type="CDD" id="cd21784">
    <property type="entry name" value="CTD_KDM2A"/>
    <property type="match status" value="1"/>
</dbReference>
<feature type="compositionally biased region" description="Low complexity" evidence="21">
    <location>
        <begin position="672"/>
        <end position="692"/>
    </location>
</feature>
<evidence type="ECO:0000256" key="10">
    <source>
        <dbReference type="ARBA" id="ARBA00022833"/>
    </source>
</evidence>
<dbReference type="Pfam" id="PF16866">
    <property type="entry name" value="PHD_4"/>
    <property type="match status" value="1"/>
</dbReference>
<dbReference type="GO" id="GO:0003677">
    <property type="term" value="F:DNA binding"/>
    <property type="evidence" value="ECO:0007669"/>
    <property type="project" value="UniProtKB-KW"/>
</dbReference>
<feature type="compositionally biased region" description="Acidic residues" evidence="21">
    <location>
        <begin position="366"/>
        <end position="376"/>
    </location>
</feature>
<dbReference type="Gene3D" id="3.30.40.10">
    <property type="entry name" value="Zinc/RING finger domain, C3HC4 (zinc finger)"/>
    <property type="match status" value="1"/>
</dbReference>
<proteinExistence type="inferred from homology"/>
<evidence type="ECO:0000256" key="13">
    <source>
        <dbReference type="ARBA" id="ARBA00023002"/>
    </source>
</evidence>
<evidence type="ECO:0000256" key="11">
    <source>
        <dbReference type="ARBA" id="ARBA00022853"/>
    </source>
</evidence>
<dbReference type="CDD" id="cd15555">
    <property type="entry name" value="PHD_KDM2A_2B"/>
    <property type="match status" value="1"/>
</dbReference>
<dbReference type="GO" id="GO:0008270">
    <property type="term" value="F:zinc ion binding"/>
    <property type="evidence" value="ECO:0007669"/>
    <property type="project" value="UniProtKB-KW"/>
</dbReference>
<dbReference type="InterPro" id="IPR002857">
    <property type="entry name" value="Znf_CXXC"/>
</dbReference>
<feature type="domain" description="PHD-type" evidence="22">
    <location>
        <begin position="560"/>
        <end position="624"/>
    </location>
</feature>
<dbReference type="InterPro" id="IPR032675">
    <property type="entry name" value="LRR_dom_sf"/>
</dbReference>
<reference evidence="25" key="2">
    <citation type="submission" date="2025-09" db="UniProtKB">
        <authorList>
            <consortium name="Ensembl"/>
        </authorList>
    </citation>
    <scope>IDENTIFICATION</scope>
</reference>
<feature type="compositionally biased region" description="Basic and acidic residues" evidence="21">
    <location>
        <begin position="762"/>
        <end position="780"/>
    </location>
</feature>
<keyword evidence="8" id="KW-0677">Repeat</keyword>
<evidence type="ECO:0000259" key="22">
    <source>
        <dbReference type="PROSITE" id="PS50016"/>
    </source>
</evidence>
<evidence type="ECO:0000256" key="12">
    <source>
        <dbReference type="ARBA" id="ARBA00022964"/>
    </source>
</evidence>
<evidence type="ECO:0000256" key="1">
    <source>
        <dbReference type="ARBA" id="ARBA00001954"/>
    </source>
</evidence>
<dbReference type="PANTHER" id="PTHR23123">
    <property type="entry name" value="PHD/F-BOX CONTAINING PROTEIN"/>
    <property type="match status" value="1"/>
</dbReference>
<dbReference type="Gene3D" id="2.60.120.650">
    <property type="entry name" value="Cupin"/>
    <property type="match status" value="1"/>
</dbReference>
<evidence type="ECO:0000256" key="6">
    <source>
        <dbReference type="ARBA" id="ARBA00022614"/>
    </source>
</evidence>
<evidence type="ECO:0000256" key="2">
    <source>
        <dbReference type="ARBA" id="ARBA00004123"/>
    </source>
</evidence>
<dbReference type="EC" id="1.14.11.27" evidence="4"/>
<dbReference type="GO" id="GO:0005634">
    <property type="term" value="C:nucleus"/>
    <property type="evidence" value="ECO:0007669"/>
    <property type="project" value="UniProtKB-SubCell"/>
</dbReference>
<dbReference type="SMART" id="SM00367">
    <property type="entry name" value="LRR_CC"/>
    <property type="match status" value="3"/>
</dbReference>
<dbReference type="SUPFAM" id="SSF52047">
    <property type="entry name" value="RNI-like"/>
    <property type="match status" value="1"/>
</dbReference>
<evidence type="ECO:0000256" key="18">
    <source>
        <dbReference type="ARBA" id="ARBA00023242"/>
    </source>
</evidence>
<evidence type="ECO:0000256" key="16">
    <source>
        <dbReference type="ARBA" id="ARBA00023125"/>
    </source>
</evidence>
<protein>
    <recommendedName>
        <fullName evidence="4">[histone H3]-dimethyl-L-lysine(36) demethylase</fullName>
        <ecNumber evidence="4">1.14.11.27</ecNumber>
    </recommendedName>
</protein>
<reference evidence="25" key="1">
    <citation type="submission" date="2025-08" db="UniProtKB">
        <authorList>
            <consortium name="Ensembl"/>
        </authorList>
    </citation>
    <scope>IDENTIFICATION</scope>
</reference>
<dbReference type="InterPro" id="IPR006553">
    <property type="entry name" value="Leu-rich_rpt_Cys-con_subtyp"/>
</dbReference>
<keyword evidence="17" id="KW-0804">Transcription</keyword>
<evidence type="ECO:0000256" key="4">
    <source>
        <dbReference type="ARBA" id="ARBA00013246"/>
    </source>
</evidence>
<dbReference type="InterPro" id="IPR019787">
    <property type="entry name" value="Znf_PHD-finger"/>
</dbReference>
<keyword evidence="14" id="KW-0408">Iron</keyword>
<name>A0A673ZK61_SALTR</name>
<dbReference type="InterPro" id="IPR050690">
    <property type="entry name" value="JHDM1_Histone_Demethylase"/>
</dbReference>
<dbReference type="InterPro" id="IPR041070">
    <property type="entry name" value="JHD"/>
</dbReference>